<evidence type="ECO:0000313" key="2">
    <source>
        <dbReference type="Proteomes" id="UP000820818"/>
    </source>
</evidence>
<keyword evidence="2" id="KW-1185">Reference proteome</keyword>
<dbReference type="EMBL" id="WJBH02000001">
    <property type="protein sequence ID" value="KAI9565193.1"/>
    <property type="molecule type" value="Genomic_DNA"/>
</dbReference>
<proteinExistence type="predicted"/>
<gene>
    <name evidence="1" type="ORF">GHT06_008970</name>
</gene>
<protein>
    <submittedName>
        <fullName evidence="1">Uncharacterized protein</fullName>
    </submittedName>
</protein>
<evidence type="ECO:0000313" key="1">
    <source>
        <dbReference type="EMBL" id="KAI9565193.1"/>
    </source>
</evidence>
<dbReference type="Proteomes" id="UP000820818">
    <property type="component" value="Linkage Group LG1"/>
</dbReference>
<dbReference type="AlphaFoldDB" id="A0AAD5LMW3"/>
<name>A0AAD5LMW3_9CRUS</name>
<accession>A0AAD5LMW3</accession>
<sequence length="74" mass="8649">MIKSVQLFLDGDEEEEDINFDEDELDINNDEEEEKLTLAMLARLLELRYFITEIENCHADVKISEIQSIGILDM</sequence>
<organism evidence="1 2">
    <name type="scientific">Daphnia sinensis</name>
    <dbReference type="NCBI Taxonomy" id="1820382"/>
    <lineage>
        <taxon>Eukaryota</taxon>
        <taxon>Metazoa</taxon>
        <taxon>Ecdysozoa</taxon>
        <taxon>Arthropoda</taxon>
        <taxon>Crustacea</taxon>
        <taxon>Branchiopoda</taxon>
        <taxon>Diplostraca</taxon>
        <taxon>Cladocera</taxon>
        <taxon>Anomopoda</taxon>
        <taxon>Daphniidae</taxon>
        <taxon>Daphnia</taxon>
        <taxon>Daphnia similis group</taxon>
    </lineage>
</organism>
<reference evidence="1 2" key="1">
    <citation type="submission" date="2022-05" db="EMBL/GenBank/DDBJ databases">
        <title>A multi-omics perspective on studying reproductive biology in Daphnia sinensis.</title>
        <authorList>
            <person name="Jia J."/>
        </authorList>
    </citation>
    <scope>NUCLEOTIDE SEQUENCE [LARGE SCALE GENOMIC DNA]</scope>
    <source>
        <strain evidence="1 2">WSL</strain>
    </source>
</reference>
<comment type="caution">
    <text evidence="1">The sequence shown here is derived from an EMBL/GenBank/DDBJ whole genome shotgun (WGS) entry which is preliminary data.</text>
</comment>